<keyword evidence="4" id="KW-0539">Nucleus</keyword>
<evidence type="ECO:0000256" key="2">
    <source>
        <dbReference type="ARBA" id="ARBA00023125"/>
    </source>
</evidence>
<accession>A0A9W6X6X9</accession>
<keyword evidence="3" id="KW-0804">Transcription</keyword>
<evidence type="ECO:0000259" key="5">
    <source>
        <dbReference type="PROSITE" id="PS51519"/>
    </source>
</evidence>
<dbReference type="GO" id="GO:0003677">
    <property type="term" value="F:DNA binding"/>
    <property type="evidence" value="ECO:0007669"/>
    <property type="project" value="UniProtKB-KW"/>
</dbReference>
<dbReference type="Proteomes" id="UP001165083">
    <property type="component" value="Unassembled WGS sequence"/>
</dbReference>
<organism evidence="6 7">
    <name type="scientific">Phytophthora lilii</name>
    <dbReference type="NCBI Taxonomy" id="2077276"/>
    <lineage>
        <taxon>Eukaryota</taxon>
        <taxon>Sar</taxon>
        <taxon>Stramenopiles</taxon>
        <taxon>Oomycota</taxon>
        <taxon>Peronosporomycetes</taxon>
        <taxon>Peronosporales</taxon>
        <taxon>Peronosporaceae</taxon>
        <taxon>Phytophthora</taxon>
    </lineage>
</organism>
<dbReference type="Pfam" id="PF02042">
    <property type="entry name" value="RWP-RK"/>
    <property type="match status" value="1"/>
</dbReference>
<evidence type="ECO:0000256" key="3">
    <source>
        <dbReference type="ARBA" id="ARBA00023163"/>
    </source>
</evidence>
<keyword evidence="1" id="KW-0805">Transcription regulation</keyword>
<evidence type="ECO:0000256" key="4">
    <source>
        <dbReference type="ARBA" id="ARBA00023242"/>
    </source>
</evidence>
<name>A0A9W6X6X9_9STRA</name>
<reference evidence="6" key="1">
    <citation type="submission" date="2023-04" db="EMBL/GenBank/DDBJ databases">
        <title>Phytophthora lilii NBRC 32176.</title>
        <authorList>
            <person name="Ichikawa N."/>
            <person name="Sato H."/>
            <person name="Tonouchi N."/>
        </authorList>
    </citation>
    <scope>NUCLEOTIDE SEQUENCE</scope>
    <source>
        <strain evidence="6">NBRC 32176</strain>
    </source>
</reference>
<keyword evidence="2" id="KW-0238">DNA-binding</keyword>
<dbReference type="PROSITE" id="PS51519">
    <property type="entry name" value="RWP_RK"/>
    <property type="match status" value="1"/>
</dbReference>
<dbReference type="EMBL" id="BSXW01001015">
    <property type="protein sequence ID" value="GMF32756.1"/>
    <property type="molecule type" value="Genomic_DNA"/>
</dbReference>
<evidence type="ECO:0000313" key="7">
    <source>
        <dbReference type="Proteomes" id="UP001165083"/>
    </source>
</evidence>
<keyword evidence="7" id="KW-1185">Reference proteome</keyword>
<sequence length="140" mass="16078">MEPKPQPEPEQKQRKSRRVYDLKPEFLADYFHMSQKDAAAAIGVAVITVKRNCKRYGLKWPFRANKYKARNGVVLSEKGKAFSQLPLACMAEMQQGDDCDTDTESIQDEELAKKDCSLILFSMRKAPIQEDPLFQHKLQV</sequence>
<evidence type="ECO:0000256" key="1">
    <source>
        <dbReference type="ARBA" id="ARBA00023015"/>
    </source>
</evidence>
<evidence type="ECO:0000313" key="6">
    <source>
        <dbReference type="EMBL" id="GMF32756.1"/>
    </source>
</evidence>
<proteinExistence type="predicted"/>
<feature type="domain" description="RWP-RK" evidence="5">
    <location>
        <begin position="6"/>
        <end position="88"/>
    </location>
</feature>
<protein>
    <submittedName>
        <fullName evidence="6">Unnamed protein product</fullName>
    </submittedName>
</protein>
<dbReference type="InterPro" id="IPR003035">
    <property type="entry name" value="RWP-RK_dom"/>
</dbReference>
<dbReference type="AlphaFoldDB" id="A0A9W6X6X9"/>
<dbReference type="OrthoDB" id="6270329at2759"/>
<comment type="caution">
    <text evidence="6">The sequence shown here is derived from an EMBL/GenBank/DDBJ whole genome shotgun (WGS) entry which is preliminary data.</text>
</comment>
<gene>
    <name evidence="6" type="ORF">Plil01_001399400</name>
</gene>